<evidence type="ECO:0000313" key="2">
    <source>
        <dbReference type="Proteomes" id="UP001529514"/>
    </source>
</evidence>
<protein>
    <submittedName>
        <fullName evidence="1">Uncharacterized protein</fullName>
    </submittedName>
</protein>
<accession>A0ABN7C2C1</accession>
<proteinExistence type="predicted"/>
<gene>
    <name evidence="1" type="ORF">TCT1_14130</name>
</gene>
<sequence length="132" mass="15644">MPKHIHADLISEYARLAHITDKPWEYFQVKYEVNNKWEFCISDISFNHSFAYRLKPRIIKIGEYDVPEPVSEPLEKYTRYYVPDIDDWVIQNASLIWTNDDSDMHYLQCGLIHLDRESAELHAKALISLTSK</sequence>
<keyword evidence="2" id="KW-1185">Reference proteome</keyword>
<dbReference type="RefSeq" id="WP_374053269.1">
    <property type="nucleotide sequence ID" value="NZ_AP028978.1"/>
</dbReference>
<dbReference type="Proteomes" id="UP001529514">
    <property type="component" value="Chromosome"/>
</dbReference>
<reference evidence="1 2" key="1">
    <citation type="submission" date="2023-10" db="EMBL/GenBank/DDBJ databases">
        <title>Xenorhabdus taiwanensis sp. nov., a symbiotic bacterium associated with the entomopathogenic nematode Steinernema taiwanensis.</title>
        <authorList>
            <person name="Tseng C.T."/>
            <person name="Shu H.Y."/>
            <person name="Chen M.H."/>
            <person name="Fang Y.J."/>
            <person name="Wu T.L."/>
            <person name="Lin Y.C."/>
            <person name="Huang C.J."/>
        </authorList>
    </citation>
    <scope>NUCLEOTIDE SEQUENCE [LARGE SCALE GENOMIC DNA]</scope>
    <source>
        <strain evidence="1 2">TCT-1</strain>
    </source>
</reference>
<dbReference type="EMBL" id="AP028978">
    <property type="protein sequence ID" value="BET96492.1"/>
    <property type="molecule type" value="Genomic_DNA"/>
</dbReference>
<name>A0ABN7C2C1_9GAMM</name>
<evidence type="ECO:0000313" key="1">
    <source>
        <dbReference type="EMBL" id="BET96492.1"/>
    </source>
</evidence>
<organism evidence="1 2">
    <name type="scientific">Xenorhabdus taiwanensis</name>
    <dbReference type="NCBI Taxonomy" id="3085177"/>
    <lineage>
        <taxon>Bacteria</taxon>
        <taxon>Pseudomonadati</taxon>
        <taxon>Pseudomonadota</taxon>
        <taxon>Gammaproteobacteria</taxon>
        <taxon>Enterobacterales</taxon>
        <taxon>Morganellaceae</taxon>
        <taxon>Xenorhabdus</taxon>
    </lineage>
</organism>